<reference evidence="7 8" key="1">
    <citation type="submission" date="2020-08" db="EMBL/GenBank/DDBJ databases">
        <title>Aphidius gifuensis genome sequencing and assembly.</title>
        <authorList>
            <person name="Du Z."/>
        </authorList>
    </citation>
    <scope>NUCLEOTIDE SEQUENCE [LARGE SCALE GENOMIC DNA]</scope>
    <source>
        <strain evidence="7">YNYX2018</strain>
        <tissue evidence="7">Adults</tissue>
    </source>
</reference>
<evidence type="ECO:0000313" key="8">
    <source>
        <dbReference type="Proteomes" id="UP000639338"/>
    </source>
</evidence>
<evidence type="ECO:0000313" key="7">
    <source>
        <dbReference type="EMBL" id="KAF7998148.1"/>
    </source>
</evidence>
<proteinExistence type="predicted"/>
<comment type="caution">
    <text evidence="7">The sequence shown here is derived from an EMBL/GenBank/DDBJ whole genome shotgun (WGS) entry which is preliminary data.</text>
</comment>
<feature type="compositionally biased region" description="Basic and acidic residues" evidence="5">
    <location>
        <begin position="253"/>
        <end position="272"/>
    </location>
</feature>
<dbReference type="AlphaFoldDB" id="A0A835CY55"/>
<gene>
    <name evidence="7" type="ORF">HCN44_009546</name>
</gene>
<feature type="compositionally biased region" description="Basic and acidic residues" evidence="5">
    <location>
        <begin position="312"/>
        <end position="324"/>
    </location>
</feature>
<keyword evidence="2" id="KW-0175">Coiled coil</keyword>
<dbReference type="InterPro" id="IPR015158">
    <property type="entry name" value="Bud22_dom"/>
</dbReference>
<dbReference type="Pfam" id="PF09073">
    <property type="entry name" value="BUD22"/>
    <property type="match status" value="1"/>
</dbReference>
<evidence type="ECO:0000256" key="5">
    <source>
        <dbReference type="SAM" id="MobiDB-lite"/>
    </source>
</evidence>
<evidence type="ECO:0000259" key="6">
    <source>
        <dbReference type="Pfam" id="PF09073"/>
    </source>
</evidence>
<keyword evidence="8" id="KW-1185">Reference proteome</keyword>
<evidence type="ECO:0000256" key="3">
    <source>
        <dbReference type="ARBA" id="ARBA00025646"/>
    </source>
</evidence>
<dbReference type="OrthoDB" id="3364872at2759"/>
<feature type="domain" description="Bud22" evidence="6">
    <location>
        <begin position="304"/>
        <end position="386"/>
    </location>
</feature>
<dbReference type="EMBL" id="JACMRX010000001">
    <property type="protein sequence ID" value="KAF7998148.1"/>
    <property type="molecule type" value="Genomic_DNA"/>
</dbReference>
<dbReference type="Proteomes" id="UP000639338">
    <property type="component" value="Unassembled WGS sequence"/>
</dbReference>
<dbReference type="PANTHER" id="PTHR23325:SF1">
    <property type="entry name" value="SERUM RESPONSE FACTOR-BINDING PROTEIN 1"/>
    <property type="match status" value="1"/>
</dbReference>
<feature type="compositionally biased region" description="Low complexity" evidence="5">
    <location>
        <begin position="298"/>
        <end position="307"/>
    </location>
</feature>
<evidence type="ECO:0000256" key="2">
    <source>
        <dbReference type="ARBA" id="ARBA00023054"/>
    </source>
</evidence>
<dbReference type="GO" id="GO:0005634">
    <property type="term" value="C:nucleus"/>
    <property type="evidence" value="ECO:0007669"/>
    <property type="project" value="TreeGrafter"/>
</dbReference>
<name>A0A835CY55_APHGI</name>
<dbReference type="GO" id="GO:0030490">
    <property type="term" value="P:maturation of SSU-rRNA"/>
    <property type="evidence" value="ECO:0007669"/>
    <property type="project" value="TreeGrafter"/>
</dbReference>
<protein>
    <recommendedName>
        <fullName evidence="1">Serum response factor-binding protein 1</fullName>
    </recommendedName>
    <alternativeName>
        <fullName evidence="4">SRF-dependent transcription regulation-associated protein</fullName>
    </alternativeName>
</protein>
<feature type="region of interest" description="Disordered" evidence="5">
    <location>
        <begin position="153"/>
        <end position="196"/>
    </location>
</feature>
<evidence type="ECO:0000256" key="1">
    <source>
        <dbReference type="ARBA" id="ARBA00013459"/>
    </source>
</evidence>
<organism evidence="7 8">
    <name type="scientific">Aphidius gifuensis</name>
    <name type="common">Parasitoid wasp</name>
    <dbReference type="NCBI Taxonomy" id="684658"/>
    <lineage>
        <taxon>Eukaryota</taxon>
        <taxon>Metazoa</taxon>
        <taxon>Ecdysozoa</taxon>
        <taxon>Arthropoda</taxon>
        <taxon>Hexapoda</taxon>
        <taxon>Insecta</taxon>
        <taxon>Pterygota</taxon>
        <taxon>Neoptera</taxon>
        <taxon>Endopterygota</taxon>
        <taxon>Hymenoptera</taxon>
        <taxon>Apocrita</taxon>
        <taxon>Ichneumonoidea</taxon>
        <taxon>Braconidae</taxon>
        <taxon>Aphidiinae</taxon>
        <taxon>Aphidius</taxon>
    </lineage>
</organism>
<sequence length="387" mass="45391">MGNKNERKIAVNKEIVLMRQAVRKTRLGIIWKLTKESQRLKSRQHGDEKVIKKCKRKGGNLIKELRVLKKIKDDEISKYAITNDKSLTEVLSDPKAKLKTRILTRMAFHKILKTRIEEFKKKFPDYLEFMGPGQKKDKVLIEKEETLITKKTDEKESKKANNLLSKKVKIQEKNKTKKPVSSKTVNSSDKNIKRKPEIPINRERVVKRFKLEEEQDEIAIDTAPIDPIDSDDPIEEDTVLLTDDPFFHPGGLKNKDNRNESSDNDTNKDDNNYQRNNFNRRDSKHGNLNRRSRRALMNNTNNNDTKNSYFNRQDKRSSNDNYDRKYNNKFTKQNDDKFNSIDSKNKFNDKINKPTVEKDLHPSWAAKKKQQVIITQGFQGNKIIFDD</sequence>
<evidence type="ECO:0000256" key="4">
    <source>
        <dbReference type="ARBA" id="ARBA00033254"/>
    </source>
</evidence>
<dbReference type="GO" id="GO:0030686">
    <property type="term" value="C:90S preribosome"/>
    <property type="evidence" value="ECO:0007669"/>
    <property type="project" value="TreeGrafter"/>
</dbReference>
<accession>A0A835CY55</accession>
<feature type="region of interest" description="Disordered" evidence="5">
    <location>
        <begin position="242"/>
        <end position="324"/>
    </location>
</feature>
<dbReference type="PANTHER" id="PTHR23325">
    <property type="entry name" value="SERUM RESPONSE FACTOR-BINDING"/>
    <property type="match status" value="1"/>
</dbReference>
<dbReference type="InterPro" id="IPR037393">
    <property type="entry name" value="Bud22/SRFB1"/>
</dbReference>
<comment type="function">
    <text evidence="3">May be involved in regulating transcriptional activation of cardiac genes during the aging process. May play a role in biosynthesis and/or processing of SLC2A4 in adipose cells.</text>
</comment>